<reference evidence="1" key="1">
    <citation type="submission" date="2021-02" db="EMBL/GenBank/DDBJ databases">
        <authorList>
            <consortium name="DOE Joint Genome Institute"/>
            <person name="Ahrendt S."/>
            <person name="Looney B.P."/>
            <person name="Miyauchi S."/>
            <person name="Morin E."/>
            <person name="Drula E."/>
            <person name="Courty P.E."/>
            <person name="Chicoki N."/>
            <person name="Fauchery L."/>
            <person name="Kohler A."/>
            <person name="Kuo A."/>
            <person name="Labutti K."/>
            <person name="Pangilinan J."/>
            <person name="Lipzen A."/>
            <person name="Riley R."/>
            <person name="Andreopoulos W."/>
            <person name="He G."/>
            <person name="Johnson J."/>
            <person name="Barry K.W."/>
            <person name="Grigoriev I.V."/>
            <person name="Nagy L."/>
            <person name="Hibbett D."/>
            <person name="Henrissat B."/>
            <person name="Matheny P.B."/>
            <person name="Labbe J."/>
            <person name="Martin F."/>
        </authorList>
    </citation>
    <scope>NUCLEOTIDE SEQUENCE</scope>
    <source>
        <strain evidence="1">FP105234-sp</strain>
    </source>
</reference>
<dbReference type="Proteomes" id="UP000814033">
    <property type="component" value="Unassembled WGS sequence"/>
</dbReference>
<protein>
    <submittedName>
        <fullName evidence="1">GINS complex, Sld5 component</fullName>
    </submittedName>
</protein>
<reference evidence="1" key="2">
    <citation type="journal article" date="2022" name="New Phytol.">
        <title>Evolutionary transition to the ectomycorrhizal habit in the genomes of a hyperdiverse lineage of mushroom-forming fungi.</title>
        <authorList>
            <person name="Looney B."/>
            <person name="Miyauchi S."/>
            <person name="Morin E."/>
            <person name="Drula E."/>
            <person name="Courty P.E."/>
            <person name="Kohler A."/>
            <person name="Kuo A."/>
            <person name="LaButti K."/>
            <person name="Pangilinan J."/>
            <person name="Lipzen A."/>
            <person name="Riley R."/>
            <person name="Andreopoulos W."/>
            <person name="He G."/>
            <person name="Johnson J."/>
            <person name="Nolan M."/>
            <person name="Tritt A."/>
            <person name="Barry K.W."/>
            <person name="Grigoriev I.V."/>
            <person name="Nagy L.G."/>
            <person name="Hibbett D."/>
            <person name="Henrissat B."/>
            <person name="Matheny P.B."/>
            <person name="Labbe J."/>
            <person name="Martin F.M."/>
        </authorList>
    </citation>
    <scope>NUCLEOTIDE SEQUENCE</scope>
    <source>
        <strain evidence="1">FP105234-sp</strain>
    </source>
</reference>
<evidence type="ECO:0000313" key="2">
    <source>
        <dbReference type="Proteomes" id="UP000814033"/>
    </source>
</evidence>
<name>A0ACB8S4T8_9AGAM</name>
<keyword evidence="2" id="KW-1185">Reference proteome</keyword>
<sequence>MPDFDAEPETPLQQLIRHWMNERHAPDILPWQGEVLDGLLNHINRQSTTVNLLRGDPDSSEDEHFRIVLAQTEIERVKFVVRSYIRTRLYKIEKYARYVARTPQIQERLSQAELQHAQTFAKLTEDHFSVSVLQALPEHQRSLEDASPFTPPMITEPDKSRAVFVHALNDCPAVRLPDGTTLEIKKGYIVLTPYAVVEELLAFGSVELV</sequence>
<evidence type="ECO:0000313" key="1">
    <source>
        <dbReference type="EMBL" id="KAI0051299.1"/>
    </source>
</evidence>
<proteinExistence type="predicted"/>
<gene>
    <name evidence="1" type="ORF">FA95DRAFT_1485564</name>
</gene>
<organism evidence="1 2">
    <name type="scientific">Auriscalpium vulgare</name>
    <dbReference type="NCBI Taxonomy" id="40419"/>
    <lineage>
        <taxon>Eukaryota</taxon>
        <taxon>Fungi</taxon>
        <taxon>Dikarya</taxon>
        <taxon>Basidiomycota</taxon>
        <taxon>Agaricomycotina</taxon>
        <taxon>Agaricomycetes</taxon>
        <taxon>Russulales</taxon>
        <taxon>Auriscalpiaceae</taxon>
        <taxon>Auriscalpium</taxon>
    </lineage>
</organism>
<accession>A0ACB8S4T8</accession>
<comment type="caution">
    <text evidence="1">The sequence shown here is derived from an EMBL/GenBank/DDBJ whole genome shotgun (WGS) entry which is preliminary data.</text>
</comment>
<dbReference type="EMBL" id="MU275853">
    <property type="protein sequence ID" value="KAI0051299.1"/>
    <property type="molecule type" value="Genomic_DNA"/>
</dbReference>